<feature type="region of interest" description="Disordered" evidence="1">
    <location>
        <begin position="1"/>
        <end position="126"/>
    </location>
</feature>
<evidence type="ECO:0000313" key="2">
    <source>
        <dbReference type="EMBL" id="MBB3194729.1"/>
    </source>
</evidence>
<dbReference type="EMBL" id="JACHXO010000003">
    <property type="protein sequence ID" value="MBB3194729.1"/>
    <property type="molecule type" value="Genomic_DNA"/>
</dbReference>
<dbReference type="RefSeq" id="WP_184294543.1">
    <property type="nucleotide sequence ID" value="NZ_JACHXO010000003.1"/>
</dbReference>
<dbReference type="Proteomes" id="UP000574369">
    <property type="component" value="Unassembled WGS sequence"/>
</dbReference>
<evidence type="ECO:0000256" key="1">
    <source>
        <dbReference type="SAM" id="MobiDB-lite"/>
    </source>
</evidence>
<evidence type="ECO:0000313" key="3">
    <source>
        <dbReference type="Proteomes" id="UP000574369"/>
    </source>
</evidence>
<gene>
    <name evidence="2" type="ORF">FHS28_002125</name>
</gene>
<name>A0ABR6GU02_9BURK</name>
<protein>
    <submittedName>
        <fullName evidence="2">Uncharacterized protein</fullName>
    </submittedName>
</protein>
<feature type="compositionally biased region" description="Basic and acidic residues" evidence="1">
    <location>
        <begin position="7"/>
        <end position="16"/>
    </location>
</feature>
<organism evidence="2 3">
    <name type="scientific">Roseateles terrae</name>
    <dbReference type="NCBI Taxonomy" id="431060"/>
    <lineage>
        <taxon>Bacteria</taxon>
        <taxon>Pseudomonadati</taxon>
        <taxon>Pseudomonadota</taxon>
        <taxon>Betaproteobacteria</taxon>
        <taxon>Burkholderiales</taxon>
        <taxon>Sphaerotilaceae</taxon>
        <taxon>Roseateles</taxon>
    </lineage>
</organism>
<comment type="caution">
    <text evidence="2">The sequence shown here is derived from an EMBL/GenBank/DDBJ whole genome shotgun (WGS) entry which is preliminary data.</text>
</comment>
<reference evidence="2 3" key="1">
    <citation type="submission" date="2020-08" db="EMBL/GenBank/DDBJ databases">
        <title>Genomic Encyclopedia of Type Strains, Phase III (KMG-III): the genomes of soil and plant-associated and newly described type strains.</title>
        <authorList>
            <person name="Whitman W."/>
        </authorList>
    </citation>
    <scope>NUCLEOTIDE SEQUENCE [LARGE SCALE GENOMIC DNA]</scope>
    <source>
        <strain evidence="2 3">CECT 7247</strain>
    </source>
</reference>
<accession>A0ABR6GU02</accession>
<sequence>MAIESPESVRVRERARQVQGDAGEVVKCASPVPRSRDSRHRQAVSGSMQAETKKKHGVNGVTRPDRPAAQIPRGDRRAVSTGNRPSDRAPNTRRALPSASPQVLKPLSAAYESATPVAPLRGARSE</sequence>
<proteinExistence type="predicted"/>
<keyword evidence="3" id="KW-1185">Reference proteome</keyword>